<keyword evidence="1" id="KW-0175">Coiled coil</keyword>
<feature type="coiled-coil region" evidence="1">
    <location>
        <begin position="1063"/>
        <end position="1090"/>
    </location>
</feature>
<proteinExistence type="predicted"/>
<sequence>MDTTKKFNKLPSDAGVVFEGFEKITIESRRSVKEKLEDFINIVKFERKPAARVIIGEWGEGKTDAFYRYIKPKAEEIGYRAFFVSASTLSNSFELPDVKRLMNATPNSSLRFLVALFVSIKAESRMSDLPDPASFSDPNEFVEETIRRLRTYGEKLIVFIDEFEELLLNPDILKKIISGIKETINGQFNLIYEGGEFEGCLHFIIAATPDAFYKLEVSEETSLIFGGLGRRIGKIELPEIKRDEGLLFLWELLNYCFDYNLPEPLPIKSIGILNGIYRITRGNLGNMVSKFTKLMSRAAREVDDPDKMRIVDYLLFLDFFKGENIFVYGGSTPCIEISNYNKILDIVKDQKRVELGEKCANVLNLLLGECKPFSSYEIEKRTKVENAPNIINIINDNLQRLGIQKAILSVAKAKEGITVNGIRDRLSEFIVREKDKDVIRIDNYIETFDNFVDRITFYDISENKLIKEIYLPIDERSIISFFEGVSEDRAIEIRNKFRKLCSDEKYYIVSDELILQVFPTPVPKELEFIKDRELKLKLWRETTRNLAEQYRKHIPNALLTILEISEKFKIERIREERGVTFARVYIGDTGINILFFAVDGDLKGEDIDKIHSYIKGWKPPIHLVLALYTGEITKKAEEKIEEKELGKNGENIIMPVKLHPTLTKRIIIMHKMYVEYTDKLEWKLFRTESERIIQDIELDRKLENWLKDQESIGIVISDPKLEHVKSAKDLGDLLKFYINFIGEILTPKEAFDKNRGLGKFIKYGSKHGLFPDIESVKTLEERSIDLVNNGFLERESSIGRYKVVEHPVEGRILKLLELSKGKLDVMSLKDHFIITSSNRRILEDLFLNILEHKGKIVITKNTIELSSEKDLKNKLDLLYNNLRELDDKHKRYGFCFEKKKYDEKVIILDDFLDFAFKEYGELDRITDANVRLQRMLLLSELVNHFSETWLKAINEAKNEAEKIIRGIDEKLEKFRTKAEKVCNNFNIWLKIIIDLNYIKEYREIMKLNNKIKEIDNCSSYEGLKNIFEEYYKKYKGDEIFDHSREVSKYPYFNVKLFIVDSLVKEFSEILEKASSKLDGINKEFDKIDEDILKISQEIRSKEISKEYVLSSKLHDYLRNCLEVGNLMPSLEETKVHVETIDKLESIVKDYIEPIKENIYSIRKLVEYINDLYNEEKELLQGISKTRNSIDRAKEIFDLEEYISKVEEVEKNFNTIRYKLNSLTNEIFSSKEPKDPKEFLEYVTKKDLVGCLKNLTFEFTQIKDEIEEIWDEYKHKTLDYLKHLKKTISVIEKRHKELSSGFATLLGEIEVLEGRVDREFITMAIKLSEIENKKINIRNKFYELIRAVLNEEEIVILETIIKLSKSSEIIWVEKVLKSIEGKADPSKIDEILLKLVREGYLKLGVSLAV</sequence>
<gene>
    <name evidence="2" type="ORF">ENW66_07985</name>
</gene>
<organism evidence="2">
    <name type="scientific">Archaeoglobus fulgidus</name>
    <dbReference type="NCBI Taxonomy" id="2234"/>
    <lineage>
        <taxon>Archaea</taxon>
        <taxon>Methanobacteriati</taxon>
        <taxon>Methanobacteriota</taxon>
        <taxon>Archaeoglobi</taxon>
        <taxon>Archaeoglobales</taxon>
        <taxon>Archaeoglobaceae</taxon>
        <taxon>Archaeoglobus</taxon>
    </lineage>
</organism>
<protein>
    <submittedName>
        <fullName evidence="2">Uncharacterized protein</fullName>
    </submittedName>
</protein>
<dbReference type="Gene3D" id="3.40.50.300">
    <property type="entry name" value="P-loop containing nucleotide triphosphate hydrolases"/>
    <property type="match status" value="1"/>
</dbReference>
<accession>A0A7C3RIC0</accession>
<evidence type="ECO:0000256" key="1">
    <source>
        <dbReference type="SAM" id="Coils"/>
    </source>
</evidence>
<dbReference type="SUPFAM" id="SSF52540">
    <property type="entry name" value="P-loop containing nucleoside triphosphate hydrolases"/>
    <property type="match status" value="1"/>
</dbReference>
<feature type="coiled-coil region" evidence="1">
    <location>
        <begin position="950"/>
        <end position="977"/>
    </location>
</feature>
<dbReference type="InterPro" id="IPR027417">
    <property type="entry name" value="P-loop_NTPase"/>
</dbReference>
<evidence type="ECO:0000313" key="2">
    <source>
        <dbReference type="EMBL" id="HFW32866.1"/>
    </source>
</evidence>
<reference evidence="2" key="1">
    <citation type="journal article" date="2020" name="mSystems">
        <title>Genome- and Community-Level Interaction Insights into Carbon Utilization and Element Cycling Functions of Hydrothermarchaeota in Hydrothermal Sediment.</title>
        <authorList>
            <person name="Zhou Z."/>
            <person name="Liu Y."/>
            <person name="Xu W."/>
            <person name="Pan J."/>
            <person name="Luo Z.H."/>
            <person name="Li M."/>
        </authorList>
    </citation>
    <scope>NUCLEOTIDE SEQUENCE [LARGE SCALE GENOMIC DNA]</scope>
    <source>
        <strain evidence="2">SpSt-87</strain>
    </source>
</reference>
<dbReference type="EMBL" id="DTLB01000046">
    <property type="protein sequence ID" value="HFW32866.1"/>
    <property type="molecule type" value="Genomic_DNA"/>
</dbReference>
<name>A0A7C3RIC0_ARCFL</name>
<comment type="caution">
    <text evidence="2">The sequence shown here is derived from an EMBL/GenBank/DDBJ whole genome shotgun (WGS) entry which is preliminary data.</text>
</comment>